<dbReference type="PANTHER" id="PTHR12532:SF0">
    <property type="entry name" value="TRANSLATIONAL ACTIVATOR OF CYTOCHROME C OXIDASE 1"/>
    <property type="match status" value="1"/>
</dbReference>
<dbReference type="InterPro" id="IPR002876">
    <property type="entry name" value="Transcrip_reg_TACO1-like"/>
</dbReference>
<dbReference type="SUPFAM" id="SSF75625">
    <property type="entry name" value="YebC-like"/>
    <property type="match status" value="1"/>
</dbReference>
<dbReference type="EMBL" id="JAJSOW010000101">
    <property type="protein sequence ID" value="KAI9180866.1"/>
    <property type="molecule type" value="Genomic_DNA"/>
</dbReference>
<feature type="region of interest" description="Disordered" evidence="1">
    <location>
        <begin position="1"/>
        <end position="43"/>
    </location>
</feature>
<dbReference type="GO" id="GO:0009507">
    <property type="term" value="C:chloroplast"/>
    <property type="evidence" value="ECO:0007669"/>
    <property type="project" value="TreeGrafter"/>
</dbReference>
<feature type="compositionally biased region" description="Polar residues" evidence="1">
    <location>
        <begin position="22"/>
        <end position="33"/>
    </location>
</feature>
<keyword evidence="3" id="KW-1185">Reference proteome</keyword>
<gene>
    <name evidence="2" type="ORF">LWI28_008880</name>
</gene>
<protein>
    <submittedName>
        <fullName evidence="2">Uncharacterized protein</fullName>
    </submittedName>
</protein>
<reference evidence="2" key="2">
    <citation type="submission" date="2023-02" db="EMBL/GenBank/DDBJ databases">
        <authorList>
            <person name="Swenson N.G."/>
            <person name="Wegrzyn J.L."/>
            <person name="Mcevoy S.L."/>
        </authorList>
    </citation>
    <scope>NUCLEOTIDE SEQUENCE</scope>
    <source>
        <strain evidence="2">91603</strain>
        <tissue evidence="2">Leaf</tissue>
    </source>
</reference>
<proteinExistence type="predicted"/>
<name>A0AAD5IYG9_ACENE</name>
<evidence type="ECO:0000313" key="2">
    <source>
        <dbReference type="EMBL" id="KAI9180866.1"/>
    </source>
</evidence>
<reference evidence="2" key="1">
    <citation type="journal article" date="2022" name="Plant J.">
        <title>Strategies of tolerance reflected in two North American maple genomes.</title>
        <authorList>
            <person name="McEvoy S.L."/>
            <person name="Sezen U.U."/>
            <person name="Trouern-Trend A."/>
            <person name="McMahon S.M."/>
            <person name="Schaberg P.G."/>
            <person name="Yang J."/>
            <person name="Wegrzyn J.L."/>
            <person name="Swenson N.G."/>
        </authorList>
    </citation>
    <scope>NUCLEOTIDE SEQUENCE</scope>
    <source>
        <strain evidence="2">91603</strain>
    </source>
</reference>
<organism evidence="2 3">
    <name type="scientific">Acer negundo</name>
    <name type="common">Box elder</name>
    <dbReference type="NCBI Taxonomy" id="4023"/>
    <lineage>
        <taxon>Eukaryota</taxon>
        <taxon>Viridiplantae</taxon>
        <taxon>Streptophyta</taxon>
        <taxon>Embryophyta</taxon>
        <taxon>Tracheophyta</taxon>
        <taxon>Spermatophyta</taxon>
        <taxon>Magnoliopsida</taxon>
        <taxon>eudicotyledons</taxon>
        <taxon>Gunneridae</taxon>
        <taxon>Pentapetalae</taxon>
        <taxon>rosids</taxon>
        <taxon>malvids</taxon>
        <taxon>Sapindales</taxon>
        <taxon>Sapindaceae</taxon>
        <taxon>Hippocastanoideae</taxon>
        <taxon>Acereae</taxon>
        <taxon>Acer</taxon>
    </lineage>
</organism>
<dbReference type="Proteomes" id="UP001064489">
    <property type="component" value="Chromosome 4"/>
</dbReference>
<feature type="compositionally biased region" description="Basic and acidic residues" evidence="1">
    <location>
        <begin position="1"/>
        <end position="11"/>
    </location>
</feature>
<dbReference type="AlphaFoldDB" id="A0AAD5IYG9"/>
<comment type="caution">
    <text evidence="2">The sequence shown here is derived from an EMBL/GenBank/DDBJ whole genome shotgun (WGS) entry which is preliminary data.</text>
</comment>
<sequence length="227" mass="25381">MNVRLKQEEKQNKRKEKVRCFTESQTGHPQSVPRTHLRVKKGGSNTASSTLLAALLEKFEELDVHKEILEYNIKRATKKGQEAYVEKIYEVYGYGGVCPDGSQIKDNRLELCVDLGLVEVSSSKVLPQNQIKPILEEVDPLEAVDEETSVSSKDGKSSDYSSLKEVLVKTIDVVEEKRAREVDLVQITEAVEKEAEIPKVRVSGSIFSKEMVLATVVVEEDTIASET</sequence>
<accession>A0AAD5IYG9</accession>
<dbReference type="PANTHER" id="PTHR12532">
    <property type="entry name" value="TRANSLATIONAL ACTIVATOR OF CYTOCHROME C OXIDASE 1"/>
    <property type="match status" value="1"/>
</dbReference>
<evidence type="ECO:0000313" key="3">
    <source>
        <dbReference type="Proteomes" id="UP001064489"/>
    </source>
</evidence>
<evidence type="ECO:0000256" key="1">
    <source>
        <dbReference type="SAM" id="MobiDB-lite"/>
    </source>
</evidence>
<dbReference type="InterPro" id="IPR029072">
    <property type="entry name" value="YebC-like"/>
</dbReference>